<name>A0A8K0NR65_9TREE</name>
<feature type="compositionally biased region" description="Polar residues" evidence="2">
    <location>
        <begin position="1451"/>
        <end position="1465"/>
    </location>
</feature>
<dbReference type="SUPFAM" id="SSF54791">
    <property type="entry name" value="Eukaryotic type KH-domain (KH-domain type I)"/>
    <property type="match status" value="2"/>
</dbReference>
<dbReference type="EMBL" id="JABELV010000054">
    <property type="protein sequence ID" value="KAG7549028.1"/>
    <property type="molecule type" value="Genomic_DNA"/>
</dbReference>
<keyword evidence="5" id="KW-1185">Reference proteome</keyword>
<feature type="compositionally biased region" description="Low complexity" evidence="2">
    <location>
        <begin position="85"/>
        <end position="94"/>
    </location>
</feature>
<gene>
    <name evidence="4" type="ORF">FFLO_03064</name>
</gene>
<dbReference type="GO" id="GO:0003723">
    <property type="term" value="F:RNA binding"/>
    <property type="evidence" value="ECO:0007669"/>
    <property type="project" value="UniProtKB-UniRule"/>
</dbReference>
<protein>
    <recommendedName>
        <fullName evidence="3">K Homology domain-containing protein</fullName>
    </recommendedName>
</protein>
<feature type="compositionally biased region" description="Low complexity" evidence="2">
    <location>
        <begin position="146"/>
        <end position="173"/>
    </location>
</feature>
<feature type="compositionally biased region" description="Basic and acidic residues" evidence="2">
    <location>
        <begin position="245"/>
        <end position="256"/>
    </location>
</feature>
<feature type="compositionally biased region" description="Low complexity" evidence="2">
    <location>
        <begin position="1466"/>
        <end position="1476"/>
    </location>
</feature>
<dbReference type="Proteomes" id="UP000812966">
    <property type="component" value="Unassembled WGS sequence"/>
</dbReference>
<evidence type="ECO:0000256" key="1">
    <source>
        <dbReference type="PROSITE-ProRule" id="PRU00117"/>
    </source>
</evidence>
<feature type="compositionally biased region" description="Low complexity" evidence="2">
    <location>
        <begin position="21"/>
        <end position="45"/>
    </location>
</feature>
<dbReference type="Pfam" id="PF00013">
    <property type="entry name" value="KH_1"/>
    <property type="match status" value="1"/>
</dbReference>
<evidence type="ECO:0000313" key="4">
    <source>
        <dbReference type="EMBL" id="KAG7549028.1"/>
    </source>
</evidence>
<evidence type="ECO:0000256" key="2">
    <source>
        <dbReference type="SAM" id="MobiDB-lite"/>
    </source>
</evidence>
<dbReference type="PROSITE" id="PS50084">
    <property type="entry name" value="KH_TYPE_1"/>
    <property type="match status" value="1"/>
</dbReference>
<proteinExistence type="predicted"/>
<feature type="domain" description="K Homology" evidence="3">
    <location>
        <begin position="689"/>
        <end position="883"/>
    </location>
</feature>
<dbReference type="InterPro" id="IPR004087">
    <property type="entry name" value="KH_dom"/>
</dbReference>
<dbReference type="InterPro" id="IPR004088">
    <property type="entry name" value="KH_dom_type_1"/>
</dbReference>
<feature type="compositionally biased region" description="Low complexity" evidence="2">
    <location>
        <begin position="1434"/>
        <end position="1447"/>
    </location>
</feature>
<feature type="compositionally biased region" description="Polar residues" evidence="2">
    <location>
        <begin position="610"/>
        <end position="628"/>
    </location>
</feature>
<feature type="region of interest" description="Disordered" evidence="2">
    <location>
        <begin position="1434"/>
        <end position="1487"/>
    </location>
</feature>
<keyword evidence="1" id="KW-0694">RNA-binding</keyword>
<evidence type="ECO:0000259" key="3">
    <source>
        <dbReference type="SMART" id="SM00322"/>
    </source>
</evidence>
<dbReference type="InterPro" id="IPR036612">
    <property type="entry name" value="KH_dom_type_1_sf"/>
</dbReference>
<reference evidence="4" key="1">
    <citation type="submission" date="2020-04" db="EMBL/GenBank/DDBJ databases">
        <title>Analysis of mating type loci in Filobasidium floriforme.</title>
        <authorList>
            <person name="Nowrousian M."/>
        </authorList>
    </citation>
    <scope>NUCLEOTIDE SEQUENCE</scope>
    <source>
        <strain evidence="4">CBS 6242</strain>
    </source>
</reference>
<dbReference type="SMART" id="SM00322">
    <property type="entry name" value="KH"/>
    <property type="match status" value="2"/>
</dbReference>
<dbReference type="Pfam" id="PF24563">
    <property type="entry name" value="KH_Mug60-KHD4"/>
    <property type="match status" value="1"/>
</dbReference>
<feature type="domain" description="K Homology" evidence="3">
    <location>
        <begin position="1096"/>
        <end position="1176"/>
    </location>
</feature>
<feature type="region of interest" description="Disordered" evidence="2">
    <location>
        <begin position="1"/>
        <end position="288"/>
    </location>
</feature>
<feature type="region of interest" description="Disordered" evidence="2">
    <location>
        <begin position="305"/>
        <end position="345"/>
    </location>
</feature>
<feature type="region of interest" description="Disordered" evidence="2">
    <location>
        <begin position="517"/>
        <end position="563"/>
    </location>
</feature>
<accession>A0A8K0NR65</accession>
<feature type="compositionally biased region" description="Gly residues" evidence="2">
    <location>
        <begin position="56"/>
        <end position="76"/>
    </location>
</feature>
<feature type="compositionally biased region" description="Acidic residues" evidence="2">
    <location>
        <begin position="312"/>
        <end position="321"/>
    </location>
</feature>
<feature type="compositionally biased region" description="Basic and acidic residues" evidence="2">
    <location>
        <begin position="322"/>
        <end position="343"/>
    </location>
</feature>
<feature type="region of interest" description="Disordered" evidence="2">
    <location>
        <begin position="589"/>
        <end position="632"/>
    </location>
</feature>
<comment type="caution">
    <text evidence="4">The sequence shown here is derived from an EMBL/GenBank/DDBJ whole genome shotgun (WGS) entry which is preliminary data.</text>
</comment>
<feature type="compositionally biased region" description="Gly residues" evidence="2">
    <location>
        <begin position="222"/>
        <end position="231"/>
    </location>
</feature>
<dbReference type="InterPro" id="IPR056553">
    <property type="entry name" value="KH_Mug60-KHD4"/>
</dbReference>
<organism evidence="4 5">
    <name type="scientific">Filobasidium floriforme</name>
    <dbReference type="NCBI Taxonomy" id="5210"/>
    <lineage>
        <taxon>Eukaryota</taxon>
        <taxon>Fungi</taxon>
        <taxon>Dikarya</taxon>
        <taxon>Basidiomycota</taxon>
        <taxon>Agaricomycotina</taxon>
        <taxon>Tremellomycetes</taxon>
        <taxon>Filobasidiales</taxon>
        <taxon>Filobasidiaceae</taxon>
        <taxon>Filobasidium</taxon>
    </lineage>
</organism>
<dbReference type="Gene3D" id="3.30.1370.10">
    <property type="entry name" value="K Homology domain, type 1"/>
    <property type="match status" value="2"/>
</dbReference>
<evidence type="ECO:0000313" key="5">
    <source>
        <dbReference type="Proteomes" id="UP000812966"/>
    </source>
</evidence>
<sequence length="1509" mass="161811">METTHTLFWAYPPRGTTTVDSPTTSNFTSNANSNNSASNSSASQSRGTTLSTEAGLGFGLGRGGGAVGGAGAGGGPVRQASLPVQRGSSSTQFGGQQGSGPGHSLQMQSPSQSHFGAVRSAERDAGGTNTATRGLPGRSVTMAPFPTSSPGPNTSTSTPPNPDTNPTSQTPTSQEDPGLADPYSPFPTELEGGSAEYSPYPGYRERDAQGQGMSVGRQKTFGGIGNLGGSVSGLKSGADGNNARQESDQSRDRQDESGDGSKSGTGTGMKDSGSGSASSATFPLRARAGRRTKTVQELWFGGVVKDETLIEPVDEGEDEAEQDKPDEKKADENDNDNGDKVDPDEIIVQDGDRPLTLSWARSLATLVSTSSGVSIDVQLVRPHTPIPKEEIREVPLVPGLTAGAEQQQQQQERRRGLEQFGGEGKGEWRFLFRFRGSYAKVLFAKSALRREITPEAKAEVSFPLTQVYTLSALFPSRTSIGSGLSPNTIIPEVRAKLNDIAMKTGVLLTIDDPVVRRHGGVGGGGTGSARRRRGSGSTVASQTRRPGGTLWSSNNTKPEEALPPADAGIVMDSPESMHMELPGLGGQDGAGVIGQKPSSRQGSLDLPPRSATSSRFFPTGVTESTPSPASHRFSGIMDREQLQEELLNQTFENMGFIKEGTCVIVVQGLRQAVASAKTLLLVLSDELNGLHVETIEIPERLHRIVAGRKNGAINHVMSATETNIYIPEGRLVQVEEQASYGSLSPVMSPPLRFSPFLGGGQLPLVGAVSPGLGAGFGPAPPTGPVTGIPGLTDPTVPDLAAGLSALSMHQQPYASVTNNLTLSPGQLPLTLSPTPTHSGWASPGTISPGMNAAPGINRDIVYITGSSAVRVLNAKEWLLRSAFEKNAAVGTFQSPLSPRKLDWLIHERSEQVRKIMFDNGCTIRLVPGSRVGMVTVLGDHEVSIRRTLKHVIRLVTDTCLAAAWTIETPNVTKRYDTEDQARKLAVETDVEMAAGAGCIEAFSGESGISGARRVFDMLENPTSLGYATHVQFQVQPLIEHQDFLGGKGMGKIVSMSRKSNAKIQLVPASDRLFTLDIRSESIASVAIALGVLQEELPAETSFYLPEAFHRKIIGRNGKNIQEIMYRHNVAVRFSSAEQWAEFGGHQDNEDNVLIITPAKNAAVIERVKDIVMEHVPEETRYYAPRYVMPIPRAYHASIQANPALHQWQDKFGAAIRCLPRERGIDGIEVYSSIAVLPAIEPILKSLVPLERLAVIRTNVHPLDLPDWHTCAQNVLDSTAVSVRLSSMFRDDRMIGVTFVSGIRDTARFEVAKNILERFFAERQRPEVSASSFSPWGNEAAGANSIVFSRAGSEPPVQYENRNFRQTVKNGKTGSLDPSMTMDWMERTGNSSPFESIPEEITQPKGLAQRLRNATARTQSLDLKTLSGTAGAYLQQQPQSPSQDQYQYIHDPQQSYSPGHTQSPNLQRQQQQQQFQGGRFGGTYSPTVNLGNGGAAPLSATSAGFYNMPY</sequence>